<sequence length="172" mass="19603">MRPTSIQIQSVMDAFGKQSWQFEHLEGKDVIRTAFEAYHTHVHLHAQAFPQLNALSVVGETPMEVDIEHEPVLLELLARANKKITLGSLEYDLDRSQLMFRITNLFERDKFDADIISSMVHAAIAEVDRITPYAAVIQQTPEDLLDDLSVERLLLRDDLIPPVPEDEDSQNI</sequence>
<evidence type="ECO:0000313" key="2">
    <source>
        <dbReference type="Proteomes" id="UP000634206"/>
    </source>
</evidence>
<gene>
    <name evidence="1" type="ORF">JIN83_07160</name>
</gene>
<dbReference type="Proteomes" id="UP000634206">
    <property type="component" value="Unassembled WGS sequence"/>
</dbReference>
<evidence type="ECO:0008006" key="3">
    <source>
        <dbReference type="Google" id="ProtNLM"/>
    </source>
</evidence>
<keyword evidence="2" id="KW-1185">Reference proteome</keyword>
<dbReference type="RefSeq" id="WP_309489343.1">
    <property type="nucleotide sequence ID" value="NZ_JAENIG010000004.1"/>
</dbReference>
<comment type="caution">
    <text evidence="1">The sequence shown here is derived from an EMBL/GenBank/DDBJ whole genome shotgun (WGS) entry which is preliminary data.</text>
</comment>
<name>A0AAE2SCZ9_9BACT</name>
<evidence type="ECO:0000313" key="1">
    <source>
        <dbReference type="EMBL" id="MBK1854732.1"/>
    </source>
</evidence>
<protein>
    <recommendedName>
        <fullName evidence="3">YbjN domain-containing protein</fullName>
    </recommendedName>
</protein>
<reference evidence="1" key="1">
    <citation type="submission" date="2021-01" db="EMBL/GenBank/DDBJ databases">
        <title>Modified the classification status of verrucomicrobia.</title>
        <authorList>
            <person name="Feng X."/>
        </authorList>
    </citation>
    <scope>NUCLEOTIDE SEQUENCE</scope>
    <source>
        <strain evidence="1">5K15</strain>
    </source>
</reference>
<dbReference type="AlphaFoldDB" id="A0AAE2SCZ9"/>
<accession>A0AAE2SCZ9</accession>
<proteinExistence type="predicted"/>
<dbReference type="EMBL" id="JAENIG010000004">
    <property type="protein sequence ID" value="MBK1854732.1"/>
    <property type="molecule type" value="Genomic_DNA"/>
</dbReference>
<organism evidence="1 2">
    <name type="scientific">Oceaniferula flava</name>
    <dbReference type="NCBI Taxonomy" id="2800421"/>
    <lineage>
        <taxon>Bacteria</taxon>
        <taxon>Pseudomonadati</taxon>
        <taxon>Verrucomicrobiota</taxon>
        <taxon>Verrucomicrobiia</taxon>
        <taxon>Verrucomicrobiales</taxon>
        <taxon>Verrucomicrobiaceae</taxon>
        <taxon>Oceaniferula</taxon>
    </lineage>
</organism>